<keyword evidence="3" id="KW-1185">Reference proteome</keyword>
<dbReference type="AlphaFoldDB" id="A0A226DWH5"/>
<keyword evidence="1" id="KW-0812">Transmembrane</keyword>
<sequence>MLTRSLRLLTNIFGHLDTGWMMSNSNTSLAQILEKCRRNTSSQHIIRIAFSIADNSTGSEDFIAYTIISETLYNLTIAQRIFVNDKYLYFGSAAFGYLPGNHQIIHVGRKSCSFISCYGIQHEMSYELYTQPFDSGVWSLIFPVILTFIGMTWATNWLFENEGEQPTGIHVRASIFDIVIVSFSILFEISLLSVFKRAIPGYLSAIFRLWVAFFVVISNMCKDVFTSEVIKPFRRNPSWSYIYYLDQLGFKFLLPLKSVPEYEQWY</sequence>
<feature type="transmembrane region" description="Helical" evidence="1">
    <location>
        <begin position="171"/>
        <end position="195"/>
    </location>
</feature>
<accession>A0A226DWH5</accession>
<comment type="caution">
    <text evidence="2">The sequence shown here is derived from an EMBL/GenBank/DDBJ whole genome shotgun (WGS) entry which is preliminary data.</text>
</comment>
<dbReference type="EMBL" id="LNIX01000010">
    <property type="protein sequence ID" value="OXA49420.1"/>
    <property type="molecule type" value="Genomic_DNA"/>
</dbReference>
<feature type="transmembrane region" description="Helical" evidence="1">
    <location>
        <begin position="137"/>
        <end position="159"/>
    </location>
</feature>
<feature type="transmembrane region" description="Helical" evidence="1">
    <location>
        <begin position="201"/>
        <end position="221"/>
    </location>
</feature>
<reference evidence="2 3" key="1">
    <citation type="submission" date="2015-12" db="EMBL/GenBank/DDBJ databases">
        <title>The genome of Folsomia candida.</title>
        <authorList>
            <person name="Faddeeva A."/>
            <person name="Derks M.F."/>
            <person name="Anvar Y."/>
            <person name="Smit S."/>
            <person name="Van Straalen N."/>
            <person name="Roelofs D."/>
        </authorList>
    </citation>
    <scope>NUCLEOTIDE SEQUENCE [LARGE SCALE GENOMIC DNA]</scope>
    <source>
        <strain evidence="2 3">VU population</strain>
        <tissue evidence="2">Whole body</tissue>
    </source>
</reference>
<organism evidence="2 3">
    <name type="scientific">Folsomia candida</name>
    <name type="common">Springtail</name>
    <dbReference type="NCBI Taxonomy" id="158441"/>
    <lineage>
        <taxon>Eukaryota</taxon>
        <taxon>Metazoa</taxon>
        <taxon>Ecdysozoa</taxon>
        <taxon>Arthropoda</taxon>
        <taxon>Hexapoda</taxon>
        <taxon>Collembola</taxon>
        <taxon>Entomobryomorpha</taxon>
        <taxon>Isotomoidea</taxon>
        <taxon>Isotomidae</taxon>
        <taxon>Proisotominae</taxon>
        <taxon>Folsomia</taxon>
    </lineage>
</organism>
<dbReference type="Proteomes" id="UP000198287">
    <property type="component" value="Unassembled WGS sequence"/>
</dbReference>
<name>A0A226DWH5_FOLCA</name>
<protein>
    <submittedName>
        <fullName evidence="2">Putative prephenate dehydratase</fullName>
    </submittedName>
</protein>
<keyword evidence="1" id="KW-1133">Transmembrane helix</keyword>
<proteinExistence type="predicted"/>
<evidence type="ECO:0000313" key="2">
    <source>
        <dbReference type="EMBL" id="OXA49420.1"/>
    </source>
</evidence>
<gene>
    <name evidence="2" type="ORF">Fcan01_15766</name>
</gene>
<keyword evidence="1" id="KW-0472">Membrane</keyword>
<evidence type="ECO:0000313" key="3">
    <source>
        <dbReference type="Proteomes" id="UP000198287"/>
    </source>
</evidence>
<evidence type="ECO:0000256" key="1">
    <source>
        <dbReference type="SAM" id="Phobius"/>
    </source>
</evidence>